<evidence type="ECO:0000256" key="1">
    <source>
        <dbReference type="ARBA" id="ARBA00004167"/>
    </source>
</evidence>
<evidence type="ECO:0000259" key="3">
    <source>
        <dbReference type="SMART" id="SM00244"/>
    </source>
</evidence>
<evidence type="ECO:0000313" key="4">
    <source>
        <dbReference type="EMBL" id="AQT06510.1"/>
    </source>
</evidence>
<evidence type="ECO:0000256" key="2">
    <source>
        <dbReference type="SAM" id="SignalP"/>
    </source>
</evidence>
<dbReference type="AlphaFoldDB" id="A0A1U9LJP4"/>
<dbReference type="SMART" id="SM00244">
    <property type="entry name" value="PHB"/>
    <property type="match status" value="1"/>
</dbReference>
<dbReference type="InterPro" id="IPR036013">
    <property type="entry name" value="Band_7/SPFH_dom_sf"/>
</dbReference>
<comment type="subcellular location">
    <subcellularLocation>
        <location evidence="1">Membrane</location>
        <topology evidence="1">Single-pass membrane protein</topology>
    </subcellularLocation>
</comment>
<dbReference type="PANTHER" id="PTHR23222">
    <property type="entry name" value="PROHIBITIN"/>
    <property type="match status" value="1"/>
</dbReference>
<dbReference type="InterPro" id="IPR000163">
    <property type="entry name" value="Prohibitin"/>
</dbReference>
<keyword evidence="2" id="KW-0732">Signal</keyword>
<dbReference type="EMBL" id="CP014688">
    <property type="protein sequence ID" value="AQT06510.1"/>
    <property type="molecule type" value="Genomic_DNA"/>
</dbReference>
<sequence length="296" mass="32072">MIKIGAFTPKNIAFAGCAVVALVSLAAGASPLKTVESGYEGVLMNWGAVQQTTLEPGKLHFIIPFYQSMSRVSTQPQTSVTHEKAATHDLQDVDTSVAVTYHIDPADVPFFYSKFRNATRLTERVIAPAISNDVKAVTAHYNAEELVTKRDEVDDKIKDLIIASLKPYRITIEAINTSNFLFSPAYSHAIEDKQVQQQASQQAEYVLQKTKINEQQKVVRATAEAEAAVAEAKGRSASKLMMAEAEAKANTLVSSSLTPALLEEKALEQWDGSMPTYLSSGAPLPFIGNAAAPVSR</sequence>
<dbReference type="Proteomes" id="UP000189055">
    <property type="component" value="Plasmid pAC1084_1"/>
</dbReference>
<geneLocation type="plasmid" evidence="5">
    <name>pac1084_1</name>
</geneLocation>
<reference evidence="4 5" key="1">
    <citation type="submission" date="2016-03" db="EMBL/GenBank/DDBJ databases">
        <title>Acetic acid bacteria sequencing.</title>
        <authorList>
            <person name="Brandt J."/>
            <person name="Jakob F."/>
            <person name="Vogel R.F."/>
        </authorList>
    </citation>
    <scope>NUCLEOTIDE SEQUENCE [LARGE SCALE GENOMIC DNA]</scope>
    <source>
        <strain evidence="4 5">TMW2.1084</strain>
        <plasmid evidence="5">pac1084_1</plasmid>
    </source>
</reference>
<feature type="signal peptide" evidence="2">
    <location>
        <begin position="1"/>
        <end position="29"/>
    </location>
</feature>
<dbReference type="Gene3D" id="3.30.479.30">
    <property type="entry name" value="Band 7 domain"/>
    <property type="match status" value="1"/>
</dbReference>
<dbReference type="PRINTS" id="PR00679">
    <property type="entry name" value="PROHIBITIN"/>
</dbReference>
<dbReference type="KEGG" id="aper:A0U91_16005"/>
<dbReference type="InterPro" id="IPR001107">
    <property type="entry name" value="Band_7"/>
</dbReference>
<proteinExistence type="predicted"/>
<gene>
    <name evidence="4" type="ORF">A0U91_16005</name>
</gene>
<dbReference type="RefSeq" id="WP_077932137.1">
    <property type="nucleotide sequence ID" value="NZ_CP014688.1"/>
</dbReference>
<dbReference type="SUPFAM" id="SSF117892">
    <property type="entry name" value="Band 7/SPFH domain"/>
    <property type="match status" value="1"/>
</dbReference>
<dbReference type="Pfam" id="PF01145">
    <property type="entry name" value="Band_7"/>
    <property type="match status" value="1"/>
</dbReference>
<feature type="domain" description="Band 7" evidence="3">
    <location>
        <begin position="30"/>
        <end position="194"/>
    </location>
</feature>
<dbReference type="PANTHER" id="PTHR23222:SF0">
    <property type="entry name" value="PROHIBITIN 1"/>
    <property type="match status" value="1"/>
</dbReference>
<organism evidence="4 5">
    <name type="scientific">Acetobacter persici</name>
    <dbReference type="NCBI Taxonomy" id="1076596"/>
    <lineage>
        <taxon>Bacteria</taxon>
        <taxon>Pseudomonadati</taxon>
        <taxon>Pseudomonadota</taxon>
        <taxon>Alphaproteobacteria</taxon>
        <taxon>Acetobacterales</taxon>
        <taxon>Acetobacteraceae</taxon>
        <taxon>Acetobacter</taxon>
    </lineage>
</organism>
<protein>
    <recommendedName>
        <fullName evidence="3">Band 7 domain-containing protein</fullName>
    </recommendedName>
</protein>
<name>A0A1U9LJP4_9PROT</name>
<feature type="chain" id="PRO_5012007508" description="Band 7 domain-containing protein" evidence="2">
    <location>
        <begin position="30"/>
        <end position="296"/>
    </location>
</feature>
<accession>A0A1U9LJP4</accession>
<dbReference type="CDD" id="cd03401">
    <property type="entry name" value="SPFH_prohibitin"/>
    <property type="match status" value="1"/>
</dbReference>
<keyword evidence="4" id="KW-0614">Plasmid</keyword>
<evidence type="ECO:0000313" key="5">
    <source>
        <dbReference type="Proteomes" id="UP000189055"/>
    </source>
</evidence>
<dbReference type="GO" id="GO:0016020">
    <property type="term" value="C:membrane"/>
    <property type="evidence" value="ECO:0007669"/>
    <property type="project" value="UniProtKB-SubCell"/>
</dbReference>